<dbReference type="OrthoDB" id="9974841at2759"/>
<dbReference type="GeneID" id="111597687"/>
<dbReference type="Proteomes" id="UP000504633">
    <property type="component" value="Unplaced"/>
</dbReference>
<keyword evidence="4" id="KW-0999">Mitochondrion inner membrane</keyword>
<dbReference type="InterPro" id="IPR004202">
    <property type="entry name" value="COX7C/Cox8"/>
</dbReference>
<evidence type="ECO:0000313" key="9">
    <source>
        <dbReference type="RefSeq" id="XP_023168287.1"/>
    </source>
</evidence>
<feature type="transmembrane region" description="Helical" evidence="7">
    <location>
        <begin position="41"/>
        <end position="62"/>
    </location>
</feature>
<keyword evidence="7" id="KW-1133">Transmembrane helix</keyword>
<dbReference type="GO" id="GO:0006123">
    <property type="term" value="P:mitochondrial electron transport, cytochrome c to oxygen"/>
    <property type="evidence" value="ECO:0007669"/>
    <property type="project" value="InterPro"/>
</dbReference>
<dbReference type="Pfam" id="PF02935">
    <property type="entry name" value="COX7C"/>
    <property type="match status" value="1"/>
</dbReference>
<reference evidence="9" key="1">
    <citation type="submission" date="2025-08" db="UniProtKB">
        <authorList>
            <consortium name="RefSeq"/>
        </authorList>
    </citation>
    <scope>IDENTIFICATION</scope>
    <source>
        <strain evidence="9">15085-1641.00</strain>
        <tissue evidence="9">Whole body</tissue>
    </source>
</reference>
<keyword evidence="7" id="KW-0812">Transmembrane</keyword>
<evidence type="ECO:0000256" key="4">
    <source>
        <dbReference type="ARBA" id="ARBA00022792"/>
    </source>
</evidence>
<dbReference type="CTD" id="19835750"/>
<dbReference type="Gene3D" id="4.10.49.10">
    <property type="entry name" value="Cytochrome c oxidase subunit VIIc"/>
    <property type="match status" value="1"/>
</dbReference>
<organism evidence="8 9">
    <name type="scientific">Drosophila hydei</name>
    <name type="common">Fruit fly</name>
    <dbReference type="NCBI Taxonomy" id="7224"/>
    <lineage>
        <taxon>Eukaryota</taxon>
        <taxon>Metazoa</taxon>
        <taxon>Ecdysozoa</taxon>
        <taxon>Arthropoda</taxon>
        <taxon>Hexapoda</taxon>
        <taxon>Insecta</taxon>
        <taxon>Pterygota</taxon>
        <taxon>Neoptera</taxon>
        <taxon>Endopterygota</taxon>
        <taxon>Diptera</taxon>
        <taxon>Brachycera</taxon>
        <taxon>Muscomorpha</taxon>
        <taxon>Ephydroidea</taxon>
        <taxon>Drosophilidae</taxon>
        <taxon>Drosophila</taxon>
    </lineage>
</organism>
<comment type="subcellular location">
    <subcellularLocation>
        <location evidence="1">Mitochondrion inner membrane</location>
        <topology evidence="1">Single-pass membrane protein</topology>
    </subcellularLocation>
</comment>
<evidence type="ECO:0000256" key="7">
    <source>
        <dbReference type="SAM" id="Phobius"/>
    </source>
</evidence>
<dbReference type="AlphaFoldDB" id="A0A6J1LT20"/>
<protein>
    <submittedName>
        <fullName evidence="9">Uncharacterized protein LOC111597687</fullName>
    </submittedName>
</protein>
<evidence type="ECO:0000256" key="5">
    <source>
        <dbReference type="ARBA" id="ARBA00023128"/>
    </source>
</evidence>
<dbReference type="RefSeq" id="XP_023168287.1">
    <property type="nucleotide sequence ID" value="XM_023312519.2"/>
</dbReference>
<evidence type="ECO:0000256" key="2">
    <source>
        <dbReference type="ARBA" id="ARBA00004673"/>
    </source>
</evidence>
<dbReference type="InterPro" id="IPR036636">
    <property type="entry name" value="COX7C/Cox8_sf"/>
</dbReference>
<dbReference type="SUPFAM" id="SSF81427">
    <property type="entry name" value="Mitochondrial cytochrome c oxidase subunit VIIc (aka VIIIa)"/>
    <property type="match status" value="1"/>
</dbReference>
<accession>A0A6J1LT20</accession>
<evidence type="ECO:0000256" key="6">
    <source>
        <dbReference type="ARBA" id="ARBA00023136"/>
    </source>
</evidence>
<gene>
    <name evidence="9" type="primary">LOC111597687</name>
</gene>
<dbReference type="KEGG" id="dhe:111597687"/>
<proteinExistence type="inferred from homology"/>
<sequence>MFALRAEVRKIFAPLARHMSGYPGGVPGLNLPFRKGLESPVRFTISWFILGTLGFGAPWLVVRHQLLRNVTEEPKEEVQ</sequence>
<dbReference type="GO" id="GO:0045277">
    <property type="term" value="C:respiratory chain complex IV"/>
    <property type="evidence" value="ECO:0007669"/>
    <property type="project" value="InterPro"/>
</dbReference>
<keyword evidence="8" id="KW-1185">Reference proteome</keyword>
<dbReference type="OMA" id="RSCHHGY"/>
<keyword evidence="6 7" id="KW-0472">Membrane</keyword>
<evidence type="ECO:0000256" key="1">
    <source>
        <dbReference type="ARBA" id="ARBA00004434"/>
    </source>
</evidence>
<name>A0A6J1LT20_DROHY</name>
<evidence type="ECO:0000313" key="8">
    <source>
        <dbReference type="Proteomes" id="UP000504633"/>
    </source>
</evidence>
<keyword evidence="5" id="KW-0496">Mitochondrion</keyword>
<comment type="similarity">
    <text evidence="3">Belongs to the cytochrome c oxidase VIIc family.</text>
</comment>
<evidence type="ECO:0000256" key="3">
    <source>
        <dbReference type="ARBA" id="ARBA00010514"/>
    </source>
</evidence>
<comment type="pathway">
    <text evidence="2">Energy metabolism; oxidative phosphorylation.</text>
</comment>
<dbReference type="UniPathway" id="UPA00705"/>
<dbReference type="GO" id="GO:0005743">
    <property type="term" value="C:mitochondrial inner membrane"/>
    <property type="evidence" value="ECO:0007669"/>
    <property type="project" value="UniProtKB-SubCell"/>
</dbReference>